<accession>A0ABW1P5Y9</accession>
<name>A0ABW1P5Y9_9PSEU</name>
<keyword evidence="1" id="KW-0472">Membrane</keyword>
<keyword evidence="3" id="KW-1185">Reference proteome</keyword>
<dbReference type="Proteomes" id="UP001596220">
    <property type="component" value="Unassembled WGS sequence"/>
</dbReference>
<feature type="transmembrane region" description="Helical" evidence="1">
    <location>
        <begin position="12"/>
        <end position="39"/>
    </location>
</feature>
<proteinExistence type="predicted"/>
<reference evidence="3" key="1">
    <citation type="journal article" date="2019" name="Int. J. Syst. Evol. Microbiol.">
        <title>The Global Catalogue of Microorganisms (GCM) 10K type strain sequencing project: providing services to taxonomists for standard genome sequencing and annotation.</title>
        <authorList>
            <consortium name="The Broad Institute Genomics Platform"/>
            <consortium name="The Broad Institute Genome Sequencing Center for Infectious Disease"/>
            <person name="Wu L."/>
            <person name="Ma J."/>
        </authorList>
    </citation>
    <scope>NUCLEOTIDE SEQUENCE [LARGE SCALE GENOMIC DNA]</scope>
    <source>
        <strain evidence="3">CGMCC 4.7246</strain>
    </source>
</reference>
<keyword evidence="1" id="KW-0812">Transmembrane</keyword>
<gene>
    <name evidence="2" type="ORF">ACFP3R_15620</name>
</gene>
<evidence type="ECO:0000313" key="2">
    <source>
        <dbReference type="EMBL" id="MFC6090709.1"/>
    </source>
</evidence>
<protein>
    <submittedName>
        <fullName evidence="2">Uncharacterized protein</fullName>
    </submittedName>
</protein>
<evidence type="ECO:0000313" key="3">
    <source>
        <dbReference type="Proteomes" id="UP001596220"/>
    </source>
</evidence>
<comment type="caution">
    <text evidence="2">The sequence shown here is derived from an EMBL/GenBank/DDBJ whole genome shotgun (WGS) entry which is preliminary data.</text>
</comment>
<sequence>MTTRNALRRLTLPAAVAYVLVTVLTLTARVVVFAAALVADVAERVADAGDCARLAVHTAPAAPAPTYGGAR</sequence>
<organism evidence="2 3">
    <name type="scientific">Saccharothrix lopnurensis</name>
    <dbReference type="NCBI Taxonomy" id="1670621"/>
    <lineage>
        <taxon>Bacteria</taxon>
        <taxon>Bacillati</taxon>
        <taxon>Actinomycetota</taxon>
        <taxon>Actinomycetes</taxon>
        <taxon>Pseudonocardiales</taxon>
        <taxon>Pseudonocardiaceae</taxon>
        <taxon>Saccharothrix</taxon>
    </lineage>
</organism>
<keyword evidence="1" id="KW-1133">Transmembrane helix</keyword>
<dbReference type="EMBL" id="JBHSQO010000013">
    <property type="protein sequence ID" value="MFC6090709.1"/>
    <property type="molecule type" value="Genomic_DNA"/>
</dbReference>
<evidence type="ECO:0000256" key="1">
    <source>
        <dbReference type="SAM" id="Phobius"/>
    </source>
</evidence>
<dbReference type="RefSeq" id="WP_380636865.1">
    <property type="nucleotide sequence ID" value="NZ_JBHSQO010000013.1"/>
</dbReference>